<gene>
    <name evidence="1" type="ORF">ARMSODRAFT_979507</name>
</gene>
<sequence length="168" mass="18728">MYDDLPLPLQLFKYFKADPKGHYYATTVASGAMYGSGLNHVCAYSHCFSHECPEYYPFELDSSYGLAVAIPGSAGTFYSKVLILDVGVAPISMSEVVNSSFASLLSGRVRRVQSWIFISTIVWLWLHLLQASISNQTFSAKGDTEDMMKPWRPIPSGSLTPRQARVFR</sequence>
<accession>A0A2H3BJ51</accession>
<dbReference type="EMBL" id="KZ293455">
    <property type="protein sequence ID" value="PBK63883.1"/>
    <property type="molecule type" value="Genomic_DNA"/>
</dbReference>
<dbReference type="STRING" id="1076256.A0A2H3BJ51"/>
<organism evidence="1 2">
    <name type="scientific">Armillaria solidipes</name>
    <dbReference type="NCBI Taxonomy" id="1076256"/>
    <lineage>
        <taxon>Eukaryota</taxon>
        <taxon>Fungi</taxon>
        <taxon>Dikarya</taxon>
        <taxon>Basidiomycota</taxon>
        <taxon>Agaricomycotina</taxon>
        <taxon>Agaricomycetes</taxon>
        <taxon>Agaricomycetidae</taxon>
        <taxon>Agaricales</taxon>
        <taxon>Marasmiineae</taxon>
        <taxon>Physalacriaceae</taxon>
        <taxon>Armillaria</taxon>
    </lineage>
</organism>
<protein>
    <submittedName>
        <fullName evidence="1">Uncharacterized protein</fullName>
    </submittedName>
</protein>
<evidence type="ECO:0000313" key="2">
    <source>
        <dbReference type="Proteomes" id="UP000218334"/>
    </source>
</evidence>
<dbReference type="AlphaFoldDB" id="A0A2H3BJ51"/>
<proteinExistence type="predicted"/>
<name>A0A2H3BJ51_9AGAR</name>
<reference evidence="2" key="1">
    <citation type="journal article" date="2017" name="Nat. Ecol. Evol.">
        <title>Genome expansion and lineage-specific genetic innovations in the forest pathogenic fungi Armillaria.</title>
        <authorList>
            <person name="Sipos G."/>
            <person name="Prasanna A.N."/>
            <person name="Walter M.C."/>
            <person name="O'Connor E."/>
            <person name="Balint B."/>
            <person name="Krizsan K."/>
            <person name="Kiss B."/>
            <person name="Hess J."/>
            <person name="Varga T."/>
            <person name="Slot J."/>
            <person name="Riley R."/>
            <person name="Boka B."/>
            <person name="Rigling D."/>
            <person name="Barry K."/>
            <person name="Lee J."/>
            <person name="Mihaltcheva S."/>
            <person name="LaButti K."/>
            <person name="Lipzen A."/>
            <person name="Waldron R."/>
            <person name="Moloney N.M."/>
            <person name="Sperisen C."/>
            <person name="Kredics L."/>
            <person name="Vagvoelgyi C."/>
            <person name="Patrignani A."/>
            <person name="Fitzpatrick D."/>
            <person name="Nagy I."/>
            <person name="Doyle S."/>
            <person name="Anderson J.B."/>
            <person name="Grigoriev I.V."/>
            <person name="Gueldener U."/>
            <person name="Muensterkoetter M."/>
            <person name="Nagy L.G."/>
        </authorList>
    </citation>
    <scope>NUCLEOTIDE SEQUENCE [LARGE SCALE GENOMIC DNA]</scope>
    <source>
        <strain evidence="2">28-4</strain>
    </source>
</reference>
<dbReference type="Proteomes" id="UP000218334">
    <property type="component" value="Unassembled WGS sequence"/>
</dbReference>
<evidence type="ECO:0000313" key="1">
    <source>
        <dbReference type="EMBL" id="PBK63883.1"/>
    </source>
</evidence>
<keyword evidence="2" id="KW-1185">Reference proteome</keyword>